<reference evidence="2" key="1">
    <citation type="submission" date="2003-07" db="EMBL/GenBank/DDBJ databases">
        <authorList>
            <consortium name="Rhodopseudomonas genome consortium"/>
            <person name="Larimer F."/>
            <person name="Harwood C."/>
        </authorList>
    </citation>
    <scope>NUCLEOTIDE SEQUENCE</scope>
    <source>
        <strain evidence="2">CGA009</strain>
    </source>
</reference>
<evidence type="ECO:0000313" key="1">
    <source>
        <dbReference type="EMBL" id="CAE29019.1"/>
    </source>
</evidence>
<dbReference type="HOGENOM" id="CLU_956056_0_0_5"/>
<protein>
    <submittedName>
        <fullName evidence="2">DUF4393 domain-containing protein</fullName>
    </submittedName>
</protein>
<dbReference type="Proteomes" id="UP000001426">
    <property type="component" value="Chromosome"/>
</dbReference>
<proteinExistence type="predicted"/>
<dbReference type="EMBL" id="BX572604">
    <property type="protein sequence ID" value="CAE29019.1"/>
    <property type="molecule type" value="Genomic_DNA"/>
</dbReference>
<gene>
    <name evidence="1" type="ordered locus">RPA3578</name>
    <name evidence="2" type="ORF">TX73_018545</name>
</gene>
<dbReference type="InterPro" id="IPR025506">
    <property type="entry name" value="Abi_alpha"/>
</dbReference>
<dbReference type="Pfam" id="PF14337">
    <property type="entry name" value="Abi_alpha"/>
    <property type="match status" value="1"/>
</dbReference>
<name>Q6N3W5_RHOPA</name>
<dbReference type="KEGG" id="rpa:TX73_018545"/>
<keyword evidence="3" id="KW-1185">Reference proteome</keyword>
<accession>Q6N3W5</accession>
<evidence type="ECO:0000313" key="3">
    <source>
        <dbReference type="Proteomes" id="UP000001426"/>
    </source>
</evidence>
<reference evidence="1 3" key="2">
    <citation type="journal article" date="2004" name="Nat. Biotechnol.">
        <title>Complete genome sequence of the metabolically versatile photosynthetic bacterium Rhodopseudomonas palustris.</title>
        <authorList>
            <person name="Larimer F.W."/>
            <person name="Chain P."/>
            <person name="Hauser L."/>
            <person name="Lamerdin J."/>
            <person name="Malfatti S."/>
            <person name="Do L."/>
            <person name="Land M.L."/>
            <person name="Pelletier D.A."/>
            <person name="Beatty J.T."/>
            <person name="Lang A.S."/>
            <person name="Tabita F.R."/>
            <person name="Gibson J.L."/>
            <person name="Hanson T.E."/>
            <person name="Bobst C."/>
            <person name="Torres J.L."/>
            <person name="Peres C."/>
            <person name="Harrison F.H."/>
            <person name="Gibson J."/>
            <person name="Harwood C.S."/>
        </authorList>
    </citation>
    <scope>NUCLEOTIDE SEQUENCE [LARGE SCALE GENOMIC DNA]</scope>
    <source>
        <strain evidence="3">ATCC BAA-98 / CGA009</strain>
        <strain evidence="1">CGA009</strain>
    </source>
</reference>
<dbReference type="GeneID" id="66894681"/>
<evidence type="ECO:0000313" key="2">
    <source>
        <dbReference type="EMBL" id="WCL93754.1"/>
    </source>
</evidence>
<dbReference type="RefSeq" id="WP_011159118.1">
    <property type="nucleotide sequence ID" value="NZ_CP116810.1"/>
</dbReference>
<sequence length="291" mass="32879">MSDLEETAKAVQEASKLGRDLVKGLKPLAKIAQQILGPFGEGYGLLTDLVHHKREEIEWRFANRKKIYKLALEQVRARAIELEQLNPIPTRIAHDYEDGIEREDEEILQQLWANLLINVTDPQTGILPRKVFRDILGKLDPEQALFLNELGLRIDTIQFYFIVCNAFHNGQSGCELAFAPFEARKDEIVSSELFSYNSSEDSHSFFVLWPTEKVEATVDILQVTGLVHWRNELHLAEELFDTDLNLTGAKDPAEIGRLVLANASGIRAFSLSQLGEEFVRAVSPFPPKTSP</sequence>
<organism evidence="1">
    <name type="scientific">Rhodopseudomonas palustris (strain ATCC BAA-98 / CGA009)</name>
    <dbReference type="NCBI Taxonomy" id="258594"/>
    <lineage>
        <taxon>Bacteria</taxon>
        <taxon>Pseudomonadati</taxon>
        <taxon>Pseudomonadota</taxon>
        <taxon>Alphaproteobacteria</taxon>
        <taxon>Hyphomicrobiales</taxon>
        <taxon>Nitrobacteraceae</taxon>
        <taxon>Rhodopseudomonas</taxon>
    </lineage>
</organism>
<dbReference type="AlphaFoldDB" id="Q6N3W5"/>
<reference evidence="2" key="3">
    <citation type="submission" date="2022-12" db="EMBL/GenBank/DDBJ databases">
        <title>Complete genome sequence of Rhodopseudomonas palustris CGA0092 and corrections to the R. palustris CGA009 genome sequence.</title>
        <authorList>
            <person name="Mazny B.R."/>
            <person name="Sheff O.F."/>
            <person name="LaSarre B."/>
            <person name="McKinlay A."/>
            <person name="McKinlay J.B."/>
        </authorList>
    </citation>
    <scope>NUCLEOTIDE SEQUENCE</scope>
    <source>
        <strain evidence="2">CGA009</strain>
    </source>
</reference>
<dbReference type="EMBL" id="CP116810">
    <property type="protein sequence ID" value="WCL93754.1"/>
    <property type="molecule type" value="Genomic_DNA"/>
</dbReference>
<dbReference type="STRING" id="258594.RPA3578"/>